<dbReference type="EMBL" id="BMQA01000074">
    <property type="protein sequence ID" value="GGJ63039.1"/>
    <property type="molecule type" value="Genomic_DNA"/>
</dbReference>
<name>A0A917UJZ7_9ACTN</name>
<feature type="domain" description="Peptidase S8/S53" evidence="10">
    <location>
        <begin position="259"/>
        <end position="514"/>
    </location>
</feature>
<dbReference type="InterPro" id="IPR015500">
    <property type="entry name" value="Peptidase_S8_subtilisin-rel"/>
</dbReference>
<dbReference type="PROSITE" id="PS00138">
    <property type="entry name" value="SUBTILASE_SER"/>
    <property type="match status" value="1"/>
</dbReference>
<feature type="signal peptide" evidence="9">
    <location>
        <begin position="1"/>
        <end position="29"/>
    </location>
</feature>
<feature type="region of interest" description="Disordered" evidence="8">
    <location>
        <begin position="30"/>
        <end position="53"/>
    </location>
</feature>
<organism evidence="12 13">
    <name type="scientific">Streptomyces brasiliensis</name>
    <dbReference type="NCBI Taxonomy" id="1954"/>
    <lineage>
        <taxon>Bacteria</taxon>
        <taxon>Bacillati</taxon>
        <taxon>Actinomycetota</taxon>
        <taxon>Actinomycetes</taxon>
        <taxon>Kitasatosporales</taxon>
        <taxon>Streptomycetaceae</taxon>
        <taxon>Streptomyces</taxon>
    </lineage>
</organism>
<dbReference type="InterPro" id="IPR003137">
    <property type="entry name" value="PA_domain"/>
</dbReference>
<dbReference type="InterPro" id="IPR046450">
    <property type="entry name" value="PA_dom_sf"/>
</dbReference>
<proteinExistence type="inferred from homology"/>
<dbReference type="SUPFAM" id="SSF52025">
    <property type="entry name" value="PA domain"/>
    <property type="match status" value="1"/>
</dbReference>
<dbReference type="InterPro" id="IPR036852">
    <property type="entry name" value="Peptidase_S8/S53_dom_sf"/>
</dbReference>
<dbReference type="Gene3D" id="3.40.50.200">
    <property type="entry name" value="Peptidase S8/S53 domain"/>
    <property type="match status" value="1"/>
</dbReference>
<keyword evidence="13" id="KW-1185">Reference proteome</keyword>
<keyword evidence="2" id="KW-0134">Cell wall</keyword>
<dbReference type="GO" id="GO:0004252">
    <property type="term" value="F:serine-type endopeptidase activity"/>
    <property type="evidence" value="ECO:0007669"/>
    <property type="project" value="UniProtKB-UniRule"/>
</dbReference>
<dbReference type="RefSeq" id="WP_189316857.1">
    <property type="nucleotide sequence ID" value="NZ_BMQA01000074.1"/>
</dbReference>
<dbReference type="PRINTS" id="PR00723">
    <property type="entry name" value="SUBTILISIN"/>
</dbReference>
<dbReference type="InterPro" id="IPR000209">
    <property type="entry name" value="Peptidase_S8/S53_dom"/>
</dbReference>
<evidence type="ECO:0000256" key="4">
    <source>
        <dbReference type="ARBA" id="ARBA00022801"/>
    </source>
</evidence>
<dbReference type="PROSITE" id="PS00137">
    <property type="entry name" value="SUBTILASE_HIS"/>
    <property type="match status" value="1"/>
</dbReference>
<keyword evidence="4 7" id="KW-0378">Hydrolase</keyword>
<gene>
    <name evidence="12" type="ORF">GCM10010121_087150</name>
</gene>
<dbReference type="InterPro" id="IPR050131">
    <property type="entry name" value="Peptidase_S8_subtilisin-like"/>
</dbReference>
<dbReference type="SUPFAM" id="SSF52743">
    <property type="entry name" value="Subtilisin-like"/>
    <property type="match status" value="1"/>
</dbReference>
<dbReference type="PANTHER" id="PTHR43806">
    <property type="entry name" value="PEPTIDASE S8"/>
    <property type="match status" value="1"/>
</dbReference>
<feature type="region of interest" description="Disordered" evidence="8">
    <location>
        <begin position="197"/>
        <end position="220"/>
    </location>
</feature>
<dbReference type="PROSITE" id="PS51892">
    <property type="entry name" value="SUBTILASE"/>
    <property type="match status" value="1"/>
</dbReference>
<dbReference type="InterPro" id="IPR017296">
    <property type="entry name" value="Peptidase_S8A_SAM-P45"/>
</dbReference>
<dbReference type="Proteomes" id="UP000657574">
    <property type="component" value="Unassembled WGS sequence"/>
</dbReference>
<comment type="similarity">
    <text evidence="1 7">Belongs to the peptidase S8 family.</text>
</comment>
<dbReference type="Pfam" id="PF00082">
    <property type="entry name" value="Peptidase_S8"/>
    <property type="match status" value="1"/>
</dbReference>
<dbReference type="InterPro" id="IPR023828">
    <property type="entry name" value="Peptidase_S8_Ser-AS"/>
</dbReference>
<feature type="active site" description="Charge relay system" evidence="6 7">
    <location>
        <position position="268"/>
    </location>
</feature>
<sequence length="1265" mass="131697">MRHKHVGTTRVLAAGAVLALMTVTPSAIAAGRGSTPASDNVAQGTGTGGGHPATHTVTLLTGDRVTVTSGGTGPDSVTVVGPNGHRADARITTQNGDTYVFPSSADPYVAAGRLDKALFDVTRLIADGFDDAHVKGLPLIVGYGSPAGFKAAARTPAAVLPDGASAVRPLESINSTALTEDRDSAHSFWASLTHQPAGSGLAPQARATGDAPQADSTGQAPALAGGITKIWLDGKVKADLADSTAQIGAPEVWAGGNTGRGVDVAVLDTGYDPGHPDLGAVTSSESFVPGEDVTDRHGHGTHVASTIAGSGAASDGKERGVAPDVSLHVGKVLSNSGQGLDSWIISGMEWAARDAKARVISMSLGTDMPTDGTDPLSQAVNQLSEETGALFTVAAGNTGYYGDHTVAAPGSATDALTVGAVDSSDAVADFSSRGPRLRDDAPKPEITAPGVDILAARSQYAPTGSGPYTTMSGTSMATPHVAGVAALVAAAHPDWTGSMIKDALISSAHPTPDNPADAGGNGRVDAVAAATGTLFATGTVDAGIHSLGGAPGETVDKQVQWHNAGTEPVTVDLAVDAPDAPTGLFTVADPQVTVPAGGTVSTTVTTHLDKAPAGHHYTGRLTASAGGKVRTRTLLSVSTQEEYHHLRVHITDRSGAPVSVLVNYQRKGDEWYSALYSQNGVLDTVVEPGQYTVWAWVAVKGTHGDSSAGLALLSAPSVTAPKDSDVDYTLDGTRLRPTRVVTPKTSTDSDIRVDYVRTYAGDVPPAGESRTVGDGFDSLWALPTAKPADGNVTYTARWRMQRPQLALSSGDQNFDDLWLQPGAADPADGDRTLPAVYEGKGTPEDYAAQDAKGKVAVVTYVPDDDFAAATVDQVKAAEQAGVAVLVMVNDQDGRLREPVRRTALTVAGISRTEGQALIDRIRQSPDKSVPMRVVGHNKTGYLYDLVHSWHDAIPGTMVYAPAEGQLARVDVDFRNDPALEVDEFRYDIQPYLGAKVGGTRLSHAGEHRTDWVTADKGTSWMEEATAGIHSFQYSGQIHYPAGKTTAVTWFGPVERPRVNDSQPLPQRTGNSVQFVVPGFGDGGEDHAGTVGFGTTDQETSLYSGDTEIVRTGGYWLNADVPAAKDTYRLVTTTQRTGYPYSTSTRTEWGFTSAAPHDGDTQLLPLIQLDYTIATSTDGKAERDADLVVTPTNLPGVSSAVRTETVELSYDDGATWQQAKLSGSSQGARLRLHAPATADYLTLRVHASDRSGDTVTQTVVRAVGLR</sequence>
<evidence type="ECO:0000256" key="8">
    <source>
        <dbReference type="SAM" id="MobiDB-lite"/>
    </source>
</evidence>
<feature type="active site" description="Charge relay system" evidence="6 7">
    <location>
        <position position="299"/>
    </location>
</feature>
<reference evidence="12" key="1">
    <citation type="journal article" date="2014" name="Int. J. Syst. Evol. Microbiol.">
        <title>Complete genome sequence of Corynebacterium casei LMG S-19264T (=DSM 44701T), isolated from a smear-ripened cheese.</title>
        <authorList>
            <consortium name="US DOE Joint Genome Institute (JGI-PGF)"/>
            <person name="Walter F."/>
            <person name="Albersmeier A."/>
            <person name="Kalinowski J."/>
            <person name="Ruckert C."/>
        </authorList>
    </citation>
    <scope>NUCLEOTIDE SEQUENCE</scope>
    <source>
        <strain evidence="12">JCM 3086</strain>
    </source>
</reference>
<evidence type="ECO:0000256" key="6">
    <source>
        <dbReference type="PIRSR" id="PIRSR615500-1"/>
    </source>
</evidence>
<evidence type="ECO:0000259" key="11">
    <source>
        <dbReference type="Pfam" id="PF02225"/>
    </source>
</evidence>
<dbReference type="Pfam" id="PF02225">
    <property type="entry name" value="PA"/>
    <property type="match status" value="1"/>
</dbReference>
<dbReference type="GO" id="GO:0006508">
    <property type="term" value="P:proteolysis"/>
    <property type="evidence" value="ECO:0007669"/>
    <property type="project" value="UniProtKB-KW"/>
</dbReference>
<feature type="domain" description="PA" evidence="11">
    <location>
        <begin position="842"/>
        <end position="917"/>
    </location>
</feature>
<protein>
    <submittedName>
        <fullName evidence="12">Peptidase</fullName>
    </submittedName>
</protein>
<dbReference type="PIRSF" id="PIRSF037852">
    <property type="entry name" value="Subtilisin_rel_SAV5721"/>
    <property type="match status" value="1"/>
</dbReference>
<reference evidence="12" key="2">
    <citation type="submission" date="2020-09" db="EMBL/GenBank/DDBJ databases">
        <authorList>
            <person name="Sun Q."/>
            <person name="Ohkuma M."/>
        </authorList>
    </citation>
    <scope>NUCLEOTIDE SEQUENCE</scope>
    <source>
        <strain evidence="12">JCM 3086</strain>
    </source>
</reference>
<evidence type="ECO:0000259" key="10">
    <source>
        <dbReference type="Pfam" id="PF00082"/>
    </source>
</evidence>
<dbReference type="PANTHER" id="PTHR43806:SF11">
    <property type="entry name" value="CEREVISIN-RELATED"/>
    <property type="match status" value="1"/>
</dbReference>
<evidence type="ECO:0000256" key="3">
    <source>
        <dbReference type="ARBA" id="ARBA00022670"/>
    </source>
</evidence>
<evidence type="ECO:0000256" key="1">
    <source>
        <dbReference type="ARBA" id="ARBA00011073"/>
    </source>
</evidence>
<keyword evidence="2" id="KW-0964">Secreted</keyword>
<feature type="active site" description="Charge relay system" evidence="6 7">
    <location>
        <position position="475"/>
    </location>
</feature>
<evidence type="ECO:0000256" key="5">
    <source>
        <dbReference type="ARBA" id="ARBA00022825"/>
    </source>
</evidence>
<evidence type="ECO:0000256" key="2">
    <source>
        <dbReference type="ARBA" id="ARBA00022512"/>
    </source>
</evidence>
<comment type="caution">
    <text evidence="12">The sequence shown here is derived from an EMBL/GenBank/DDBJ whole genome shotgun (WGS) entry which is preliminary data.</text>
</comment>
<keyword evidence="3 7" id="KW-0645">Protease</keyword>
<evidence type="ECO:0000256" key="7">
    <source>
        <dbReference type="PROSITE-ProRule" id="PRU01240"/>
    </source>
</evidence>
<evidence type="ECO:0000313" key="13">
    <source>
        <dbReference type="Proteomes" id="UP000657574"/>
    </source>
</evidence>
<keyword evidence="9" id="KW-0732">Signal</keyword>
<evidence type="ECO:0000256" key="9">
    <source>
        <dbReference type="SAM" id="SignalP"/>
    </source>
</evidence>
<dbReference type="Gene3D" id="2.60.40.650">
    <property type="match status" value="1"/>
</dbReference>
<evidence type="ECO:0000313" key="12">
    <source>
        <dbReference type="EMBL" id="GGJ63039.1"/>
    </source>
</evidence>
<dbReference type="InterPro" id="IPR022398">
    <property type="entry name" value="Peptidase_S8_His-AS"/>
</dbReference>
<keyword evidence="5 7" id="KW-0720">Serine protease</keyword>
<feature type="chain" id="PRO_5036859919" evidence="9">
    <location>
        <begin position="30"/>
        <end position="1265"/>
    </location>
</feature>
<dbReference type="Gene3D" id="3.50.30.30">
    <property type="match status" value="1"/>
</dbReference>
<accession>A0A917UJZ7</accession>
<dbReference type="AlphaFoldDB" id="A0A917UJZ7"/>